<comment type="caution">
    <text evidence="1">The sequence shown here is derived from an EMBL/GenBank/DDBJ whole genome shotgun (WGS) entry which is preliminary data.</text>
</comment>
<gene>
    <name evidence="1" type="ORF">ISP01_09530</name>
</gene>
<sequence length="349" mass="38518">MKGYPTINVIQTDTPFDTSIKREGLIVLVAAFKDSDYLVKPFNDIDDAIAQETGATGDVAIGLNMLNKIKSNGNNQVVLANLNSGNDNYNLTLEKLTELFTELEDGRFEQLLIPYELTSDMQVAYLEFFEAKFNKGNPIGLVSYLTASTRQAVIDYSQSLISPNYYGALYAGITTQLSQGTSELTLGETSAIIGGLLSQLDLGISLTELNLPGYDGKVSKTELTENIVDAIVDNGLLGFRYKDSFNKLLSIINGNTPDNYDIRTIRIYHAFVNELIESLYAGIPNNEIKYADFVAKFKNIEGNFLKRELINSATYNVSKTGLVSCGIRTSVNENEVLINFDVKVNLEVE</sequence>
<dbReference type="EMBL" id="JADIIN010000075">
    <property type="protein sequence ID" value="MBF4469631.1"/>
    <property type="molecule type" value="Genomic_DNA"/>
</dbReference>
<organism evidence="1 2">
    <name type="scientific">Methanobrevibacter arboriphilus</name>
    <dbReference type="NCBI Taxonomy" id="39441"/>
    <lineage>
        <taxon>Archaea</taxon>
        <taxon>Methanobacteriati</taxon>
        <taxon>Methanobacteriota</taxon>
        <taxon>Methanomada group</taxon>
        <taxon>Methanobacteria</taxon>
        <taxon>Methanobacteriales</taxon>
        <taxon>Methanobacteriaceae</taxon>
        <taxon>Methanobrevibacter</taxon>
    </lineage>
</organism>
<dbReference type="RefSeq" id="WP_278524238.1">
    <property type="nucleotide sequence ID" value="NZ_JADIIN010000075.1"/>
</dbReference>
<evidence type="ECO:0000313" key="2">
    <source>
        <dbReference type="Proteomes" id="UP000658733"/>
    </source>
</evidence>
<reference evidence="1" key="1">
    <citation type="submission" date="2020-10" db="EMBL/GenBank/DDBJ databases">
        <title>Dehalococcoides mccartyi of a TCE/Cr reducing biochatode.</title>
        <authorList>
            <person name="Matturro B."/>
        </authorList>
    </citation>
    <scope>NUCLEOTIDE SEQUENCE</scope>
    <source>
        <strain evidence="1">Bin4</strain>
    </source>
</reference>
<accession>A0A843AIR0</accession>
<evidence type="ECO:0000313" key="1">
    <source>
        <dbReference type="EMBL" id="MBF4469631.1"/>
    </source>
</evidence>
<evidence type="ECO:0008006" key="3">
    <source>
        <dbReference type="Google" id="ProtNLM"/>
    </source>
</evidence>
<dbReference type="Proteomes" id="UP000658733">
    <property type="component" value="Unassembled WGS sequence"/>
</dbReference>
<protein>
    <recommendedName>
        <fullName evidence="3">Phage tail sheath protein</fullName>
    </recommendedName>
</protein>
<name>A0A843AIR0_METAZ</name>
<proteinExistence type="predicted"/>
<dbReference type="AlphaFoldDB" id="A0A843AIR0"/>